<gene>
    <name evidence="1" type="ORF">NPIL_665311</name>
</gene>
<proteinExistence type="predicted"/>
<evidence type="ECO:0000313" key="2">
    <source>
        <dbReference type="Proteomes" id="UP000887013"/>
    </source>
</evidence>
<dbReference type="Proteomes" id="UP000887013">
    <property type="component" value="Unassembled WGS sequence"/>
</dbReference>
<sequence>MTQPLNLFDLCIACYRRFWRGFNPSPFINLSLMLTIQKAAPIECKLTWRAILDKHTSEYPELMKEKEGIQGWGHKVNLIMQDGIFMLEQTIMGFSLQMFRTLGA</sequence>
<evidence type="ECO:0000313" key="1">
    <source>
        <dbReference type="EMBL" id="GFS69232.1"/>
    </source>
</evidence>
<dbReference type="EMBL" id="BMAW01095218">
    <property type="protein sequence ID" value="GFS69232.1"/>
    <property type="molecule type" value="Genomic_DNA"/>
</dbReference>
<dbReference type="AlphaFoldDB" id="A0A8X6MN89"/>
<keyword evidence="2" id="KW-1185">Reference proteome</keyword>
<protein>
    <submittedName>
        <fullName evidence="1">Uncharacterized protein</fullName>
    </submittedName>
</protein>
<accession>A0A8X6MN89</accession>
<name>A0A8X6MN89_NEPPI</name>
<reference evidence="1" key="1">
    <citation type="submission" date="2020-08" db="EMBL/GenBank/DDBJ databases">
        <title>Multicomponent nature underlies the extraordinary mechanical properties of spider dragline silk.</title>
        <authorList>
            <person name="Kono N."/>
            <person name="Nakamura H."/>
            <person name="Mori M."/>
            <person name="Yoshida Y."/>
            <person name="Ohtoshi R."/>
            <person name="Malay A.D."/>
            <person name="Moran D.A.P."/>
            <person name="Tomita M."/>
            <person name="Numata K."/>
            <person name="Arakawa K."/>
        </authorList>
    </citation>
    <scope>NUCLEOTIDE SEQUENCE</scope>
</reference>
<organism evidence="1 2">
    <name type="scientific">Nephila pilipes</name>
    <name type="common">Giant wood spider</name>
    <name type="synonym">Nephila maculata</name>
    <dbReference type="NCBI Taxonomy" id="299642"/>
    <lineage>
        <taxon>Eukaryota</taxon>
        <taxon>Metazoa</taxon>
        <taxon>Ecdysozoa</taxon>
        <taxon>Arthropoda</taxon>
        <taxon>Chelicerata</taxon>
        <taxon>Arachnida</taxon>
        <taxon>Araneae</taxon>
        <taxon>Araneomorphae</taxon>
        <taxon>Entelegynae</taxon>
        <taxon>Araneoidea</taxon>
        <taxon>Nephilidae</taxon>
        <taxon>Nephila</taxon>
    </lineage>
</organism>
<comment type="caution">
    <text evidence="1">The sequence shown here is derived from an EMBL/GenBank/DDBJ whole genome shotgun (WGS) entry which is preliminary data.</text>
</comment>